<dbReference type="EMBL" id="JAEFBK010000010">
    <property type="protein sequence ID" value="KAG7558825.1"/>
    <property type="molecule type" value="Genomic_DNA"/>
</dbReference>
<feature type="repeat" description="PPR" evidence="2">
    <location>
        <begin position="126"/>
        <end position="160"/>
    </location>
</feature>
<feature type="repeat" description="PPR" evidence="2">
    <location>
        <begin position="227"/>
        <end position="261"/>
    </location>
</feature>
<protein>
    <submittedName>
        <fullName evidence="3">Pentatricopeptide repeat</fullName>
    </submittedName>
</protein>
<proteinExistence type="predicted"/>
<dbReference type="FunFam" id="1.25.40.10:FF:000158">
    <property type="entry name" value="pentatricopeptide repeat-containing protein At2g33680"/>
    <property type="match status" value="1"/>
</dbReference>
<dbReference type="GO" id="GO:0099402">
    <property type="term" value="P:plant organ development"/>
    <property type="evidence" value="ECO:0007669"/>
    <property type="project" value="UniProtKB-ARBA"/>
</dbReference>
<feature type="repeat" description="PPR" evidence="2">
    <location>
        <begin position="328"/>
        <end position="362"/>
    </location>
</feature>
<comment type="caution">
    <text evidence="3">The sequence shown here is derived from an EMBL/GenBank/DDBJ whole genome shotgun (WGS) entry which is preliminary data.</text>
</comment>
<keyword evidence="4" id="KW-1185">Reference proteome</keyword>
<dbReference type="Pfam" id="PF13041">
    <property type="entry name" value="PPR_2"/>
    <property type="match status" value="1"/>
</dbReference>
<keyword evidence="1" id="KW-0677">Repeat</keyword>
<dbReference type="Pfam" id="PF01535">
    <property type="entry name" value="PPR"/>
    <property type="match status" value="9"/>
</dbReference>
<dbReference type="GO" id="GO:0003723">
    <property type="term" value="F:RNA binding"/>
    <property type="evidence" value="ECO:0007669"/>
    <property type="project" value="InterPro"/>
</dbReference>
<name>A0A8T1ZK48_9BRAS</name>
<reference evidence="3 4" key="1">
    <citation type="submission" date="2020-12" db="EMBL/GenBank/DDBJ databases">
        <title>Concerted genomic and epigenomic changes stabilize Arabidopsis allopolyploids.</title>
        <authorList>
            <person name="Chen Z."/>
        </authorList>
    </citation>
    <scope>NUCLEOTIDE SEQUENCE [LARGE SCALE GENOMIC DNA]</scope>
    <source>
        <strain evidence="3">Allo738</strain>
        <tissue evidence="3">Leaf</tissue>
    </source>
</reference>
<dbReference type="PANTHER" id="PTHR47926">
    <property type="entry name" value="PENTATRICOPEPTIDE REPEAT-CONTAINING PROTEIN"/>
    <property type="match status" value="1"/>
</dbReference>
<dbReference type="NCBIfam" id="TIGR00756">
    <property type="entry name" value="PPR"/>
    <property type="match status" value="4"/>
</dbReference>
<feature type="repeat" description="PPR" evidence="2">
    <location>
        <begin position="561"/>
        <end position="595"/>
    </location>
</feature>
<dbReference type="FunFam" id="1.25.40.10:FF:001775">
    <property type="entry name" value="Pentatricopeptide repeat-containing protein At3g26540"/>
    <property type="match status" value="1"/>
</dbReference>
<dbReference type="Proteomes" id="UP000694240">
    <property type="component" value="Chromosome 10"/>
</dbReference>
<sequence>MSVTGVSSAFGRLFKHDKTHKRVIATRPKFTVTRQILEHLEGGNVSKAVSVLFASPEPVGYWLYERLFRSCSSKSLVVQARKVQSHLVTFSPLPPIFLLNRAIEAYGKCGCVDDARELFEQVPERDGGSWNAVITACAQNGLSDEVFRMFRRMNRDGVRATETSFAGVLKSCGLILDLRLLRQLHCAVVKYGYSGNVDLETSIVDVYGKCRVMSDARRVFDEIENPSDVSWNVIVRRYLEMGFNDEAVVMFFKMLELNVRPLNHTVSSVMLACSRSLALEVGKVIHAIAVKISVVADTVVSTSIFDMYVKCDRLESARRVFDQTKSKDLKSWTSAMSGYAMSGITREARQLFDLMPERNIVSWNAMLGGYVRAHEWDDALDFLTLMRKEIEDIDNVTLVWILNVCSGISDVQMGKQAHGFIYRHGYDANVIVANALLDMYGKCGTLQSANIWFRQMSELRDEVSWNALLTGVARVGRSEQALSFFEGMQVEAKPSKYTLATLLAGCANIPALNLGKAIHGFLIRNGYNIDVVIRGAMVDMYSKCRCFDYAIEVFKEAATRDLILWNSIIRGCCRNGRSKEVFELFMLLENEGVKPDHVTFLGILQACIREGHVELGFQYFSSMSTKYHISPQFEHYDCMVELYCKYGCLHQLEEFLLLMPFDPPLQMLTRINDACQRYGWSKLGAWATKRLMNDHHLQPPSMT</sequence>
<gene>
    <name evidence="3" type="ORF">ISN45_Aa05g004520</name>
</gene>
<evidence type="ECO:0000313" key="4">
    <source>
        <dbReference type="Proteomes" id="UP000694240"/>
    </source>
</evidence>
<dbReference type="PROSITE" id="PS51375">
    <property type="entry name" value="PPR"/>
    <property type="match status" value="5"/>
</dbReference>
<dbReference type="InterPro" id="IPR002885">
    <property type="entry name" value="PPR_rpt"/>
</dbReference>
<feature type="repeat" description="PPR" evidence="2">
    <location>
        <begin position="461"/>
        <end position="495"/>
    </location>
</feature>
<dbReference type="FunFam" id="1.25.40.10:FF:001371">
    <property type="entry name" value="Pentatricopeptide repeat-containing protein"/>
    <property type="match status" value="1"/>
</dbReference>
<dbReference type="PANTHER" id="PTHR47926:SF476">
    <property type="entry name" value="PENTATRICOPEPTIDE REPEAT-CONTAINING PROTEIN"/>
    <property type="match status" value="1"/>
</dbReference>
<evidence type="ECO:0000256" key="2">
    <source>
        <dbReference type="PROSITE-ProRule" id="PRU00708"/>
    </source>
</evidence>
<organism evidence="3 4">
    <name type="scientific">Arabidopsis thaliana x Arabidopsis arenosa</name>
    <dbReference type="NCBI Taxonomy" id="1240361"/>
    <lineage>
        <taxon>Eukaryota</taxon>
        <taxon>Viridiplantae</taxon>
        <taxon>Streptophyta</taxon>
        <taxon>Embryophyta</taxon>
        <taxon>Tracheophyta</taxon>
        <taxon>Spermatophyta</taxon>
        <taxon>Magnoliopsida</taxon>
        <taxon>eudicotyledons</taxon>
        <taxon>Gunneridae</taxon>
        <taxon>Pentapetalae</taxon>
        <taxon>rosids</taxon>
        <taxon>malvids</taxon>
        <taxon>Brassicales</taxon>
        <taxon>Brassicaceae</taxon>
        <taxon>Camelineae</taxon>
        <taxon>Arabidopsis</taxon>
    </lineage>
</organism>
<evidence type="ECO:0000313" key="3">
    <source>
        <dbReference type="EMBL" id="KAG7558825.1"/>
    </source>
</evidence>
<dbReference type="FunFam" id="1.25.40.10:FF:000425">
    <property type="entry name" value="Pentatricopeptide repeat-containing protein At3g26540"/>
    <property type="match status" value="1"/>
</dbReference>
<dbReference type="GO" id="GO:0009451">
    <property type="term" value="P:RNA modification"/>
    <property type="evidence" value="ECO:0007669"/>
    <property type="project" value="InterPro"/>
</dbReference>
<accession>A0A8T1ZK48</accession>
<dbReference type="InterPro" id="IPR046960">
    <property type="entry name" value="PPR_At4g14850-like_plant"/>
</dbReference>
<evidence type="ECO:0000256" key="1">
    <source>
        <dbReference type="ARBA" id="ARBA00022737"/>
    </source>
</evidence>
<dbReference type="AlphaFoldDB" id="A0A8T1ZK48"/>